<evidence type="ECO:0000313" key="3">
    <source>
        <dbReference type="Proteomes" id="UP000594261"/>
    </source>
</evidence>
<sequence length="228" mass="25562">MSNYKEKRHFAWKAGRNILATKDNLIRRKITKDATCVLCGQLEETTCHLLWFCKHAREVQESNKFALPFVIDQSWSFLDIIQNLQNHEVTHPGLLEKVISICWGIWKDRNERRMGGSGKPGRMILKTALHLVEEYSTANDIRQGDKSSVGPAKIWKPPDPERKGYGGRGVFARDVGIREAEFEGDSLIVCMALQGAVVSGVVAVTSAVTFFCLDEISLDSTLLLSQKA</sequence>
<accession>A0A7N2LEL5</accession>
<evidence type="ECO:0000259" key="1">
    <source>
        <dbReference type="Pfam" id="PF13966"/>
    </source>
</evidence>
<evidence type="ECO:0000313" key="2">
    <source>
        <dbReference type="EnsemblPlants" id="QL04p026130:mrna"/>
    </source>
</evidence>
<reference evidence="2" key="2">
    <citation type="submission" date="2021-01" db="UniProtKB">
        <authorList>
            <consortium name="EnsemblPlants"/>
        </authorList>
    </citation>
    <scope>IDENTIFICATION</scope>
</reference>
<keyword evidence="3" id="KW-1185">Reference proteome</keyword>
<dbReference type="InParanoid" id="A0A7N2LEL5"/>
<dbReference type="Pfam" id="PF13966">
    <property type="entry name" value="zf-RVT"/>
    <property type="match status" value="1"/>
</dbReference>
<reference evidence="2 3" key="1">
    <citation type="journal article" date="2016" name="G3 (Bethesda)">
        <title>First Draft Assembly and Annotation of the Genome of a California Endemic Oak Quercus lobata Nee (Fagaceae).</title>
        <authorList>
            <person name="Sork V.L."/>
            <person name="Fitz-Gibbon S.T."/>
            <person name="Puiu D."/>
            <person name="Crepeau M."/>
            <person name="Gugger P.F."/>
            <person name="Sherman R."/>
            <person name="Stevens K."/>
            <person name="Langley C.H."/>
            <person name="Pellegrini M."/>
            <person name="Salzberg S.L."/>
        </authorList>
    </citation>
    <scope>NUCLEOTIDE SEQUENCE [LARGE SCALE GENOMIC DNA]</scope>
    <source>
        <strain evidence="2 3">cv. SW786</strain>
    </source>
</reference>
<protein>
    <recommendedName>
        <fullName evidence="1">Reverse transcriptase zinc-binding domain-containing protein</fullName>
    </recommendedName>
</protein>
<dbReference type="EnsemblPlants" id="QL04p026130:mrna">
    <property type="protein sequence ID" value="QL04p026130:mrna"/>
    <property type="gene ID" value="QL04p026130"/>
</dbReference>
<dbReference type="EMBL" id="LRBV02000004">
    <property type="status" value="NOT_ANNOTATED_CDS"/>
    <property type="molecule type" value="Genomic_DNA"/>
</dbReference>
<dbReference type="Gramene" id="QL04p026130:mrna">
    <property type="protein sequence ID" value="QL04p026130:mrna"/>
    <property type="gene ID" value="QL04p026130"/>
</dbReference>
<dbReference type="Proteomes" id="UP000594261">
    <property type="component" value="Chromosome 4"/>
</dbReference>
<organism evidence="2 3">
    <name type="scientific">Quercus lobata</name>
    <name type="common">Valley oak</name>
    <dbReference type="NCBI Taxonomy" id="97700"/>
    <lineage>
        <taxon>Eukaryota</taxon>
        <taxon>Viridiplantae</taxon>
        <taxon>Streptophyta</taxon>
        <taxon>Embryophyta</taxon>
        <taxon>Tracheophyta</taxon>
        <taxon>Spermatophyta</taxon>
        <taxon>Magnoliopsida</taxon>
        <taxon>eudicotyledons</taxon>
        <taxon>Gunneridae</taxon>
        <taxon>Pentapetalae</taxon>
        <taxon>rosids</taxon>
        <taxon>fabids</taxon>
        <taxon>Fagales</taxon>
        <taxon>Fagaceae</taxon>
        <taxon>Quercus</taxon>
    </lineage>
</organism>
<feature type="domain" description="Reverse transcriptase zinc-binding" evidence="1">
    <location>
        <begin position="8"/>
        <end position="59"/>
    </location>
</feature>
<proteinExistence type="predicted"/>
<name>A0A7N2LEL5_QUELO</name>
<dbReference type="InterPro" id="IPR026960">
    <property type="entry name" value="RVT-Znf"/>
</dbReference>
<dbReference type="AlphaFoldDB" id="A0A7N2LEL5"/>